<dbReference type="Proteomes" id="UP000315724">
    <property type="component" value="Chromosome"/>
</dbReference>
<feature type="domain" description="DUF5658" evidence="2">
    <location>
        <begin position="34"/>
        <end position="123"/>
    </location>
</feature>
<evidence type="ECO:0000313" key="3">
    <source>
        <dbReference type="EMBL" id="QDT34544.1"/>
    </source>
</evidence>
<dbReference type="KEGG" id="tpol:Mal48_38060"/>
<keyword evidence="1" id="KW-0472">Membrane</keyword>
<gene>
    <name evidence="3" type="ORF">Mal48_38060</name>
</gene>
<accession>A0A517QSE4</accession>
<proteinExistence type="predicted"/>
<dbReference type="RefSeq" id="WP_231739684.1">
    <property type="nucleotide sequence ID" value="NZ_CP036267.1"/>
</dbReference>
<reference evidence="3 4" key="1">
    <citation type="submission" date="2019-02" db="EMBL/GenBank/DDBJ databases">
        <title>Deep-cultivation of Planctomycetes and their phenomic and genomic characterization uncovers novel biology.</title>
        <authorList>
            <person name="Wiegand S."/>
            <person name="Jogler M."/>
            <person name="Boedeker C."/>
            <person name="Pinto D."/>
            <person name="Vollmers J."/>
            <person name="Rivas-Marin E."/>
            <person name="Kohn T."/>
            <person name="Peeters S.H."/>
            <person name="Heuer A."/>
            <person name="Rast P."/>
            <person name="Oberbeckmann S."/>
            <person name="Bunk B."/>
            <person name="Jeske O."/>
            <person name="Meyerdierks A."/>
            <person name="Storesund J.E."/>
            <person name="Kallscheuer N."/>
            <person name="Luecker S."/>
            <person name="Lage O.M."/>
            <person name="Pohl T."/>
            <person name="Merkel B.J."/>
            <person name="Hornburger P."/>
            <person name="Mueller R.-W."/>
            <person name="Bruemmer F."/>
            <person name="Labrenz M."/>
            <person name="Spormann A.M."/>
            <person name="Op den Camp H."/>
            <person name="Overmann J."/>
            <person name="Amann R."/>
            <person name="Jetten M.S.M."/>
            <person name="Mascher T."/>
            <person name="Medema M.H."/>
            <person name="Devos D.P."/>
            <person name="Kaster A.-K."/>
            <person name="Ovreas L."/>
            <person name="Rohde M."/>
            <person name="Galperin M.Y."/>
            <person name="Jogler C."/>
        </authorList>
    </citation>
    <scope>NUCLEOTIDE SEQUENCE [LARGE SCALE GENOMIC DNA]</scope>
    <source>
        <strain evidence="3 4">Mal48</strain>
    </source>
</reference>
<keyword evidence="4" id="KW-1185">Reference proteome</keyword>
<protein>
    <recommendedName>
        <fullName evidence="2">DUF5658 domain-containing protein</fullName>
    </recommendedName>
</protein>
<dbReference type="EMBL" id="CP036267">
    <property type="protein sequence ID" value="QDT34544.1"/>
    <property type="molecule type" value="Genomic_DNA"/>
</dbReference>
<keyword evidence="1" id="KW-1133">Transmembrane helix</keyword>
<evidence type="ECO:0000313" key="4">
    <source>
        <dbReference type="Proteomes" id="UP000315724"/>
    </source>
</evidence>
<name>A0A517QSE4_9PLAN</name>
<evidence type="ECO:0000259" key="2">
    <source>
        <dbReference type="Pfam" id="PF18902"/>
    </source>
</evidence>
<sequence>MTNQSEEDRTKSPPGNLKRLLLGQLPLEAETSMFILVNMIDFFMTYWLLQADLVRESNPIANYFLAHWGPIKGMLYFKLGLVVVVCLIVQVIALKDLKKAAWVLNFGTVVVSGVVIYSLILFLRASGIA</sequence>
<evidence type="ECO:0000256" key="1">
    <source>
        <dbReference type="SAM" id="Phobius"/>
    </source>
</evidence>
<dbReference type="InterPro" id="IPR043717">
    <property type="entry name" value="DUF5658"/>
</dbReference>
<organism evidence="3 4">
    <name type="scientific">Thalassoglobus polymorphus</name>
    <dbReference type="NCBI Taxonomy" id="2527994"/>
    <lineage>
        <taxon>Bacteria</taxon>
        <taxon>Pseudomonadati</taxon>
        <taxon>Planctomycetota</taxon>
        <taxon>Planctomycetia</taxon>
        <taxon>Planctomycetales</taxon>
        <taxon>Planctomycetaceae</taxon>
        <taxon>Thalassoglobus</taxon>
    </lineage>
</organism>
<dbReference type="Pfam" id="PF18902">
    <property type="entry name" value="DUF5658"/>
    <property type="match status" value="1"/>
</dbReference>
<feature type="transmembrane region" description="Helical" evidence="1">
    <location>
        <begin position="75"/>
        <end position="94"/>
    </location>
</feature>
<dbReference type="AlphaFoldDB" id="A0A517QSE4"/>
<feature type="transmembrane region" description="Helical" evidence="1">
    <location>
        <begin position="31"/>
        <end position="49"/>
    </location>
</feature>
<feature type="transmembrane region" description="Helical" evidence="1">
    <location>
        <begin position="100"/>
        <end position="123"/>
    </location>
</feature>
<keyword evidence="1" id="KW-0812">Transmembrane</keyword>